<keyword evidence="3" id="KW-1185">Reference proteome</keyword>
<evidence type="ECO:0000313" key="3">
    <source>
        <dbReference type="Proteomes" id="UP000266841"/>
    </source>
</evidence>
<feature type="compositionally biased region" description="Basic and acidic residues" evidence="1">
    <location>
        <begin position="97"/>
        <end position="108"/>
    </location>
</feature>
<dbReference type="EMBL" id="AGNL01031501">
    <property type="protein sequence ID" value="EJK56408.1"/>
    <property type="molecule type" value="Genomic_DNA"/>
</dbReference>
<dbReference type="AlphaFoldDB" id="K0RRG7"/>
<evidence type="ECO:0000256" key="1">
    <source>
        <dbReference type="SAM" id="MobiDB-lite"/>
    </source>
</evidence>
<feature type="compositionally biased region" description="Polar residues" evidence="1">
    <location>
        <begin position="12"/>
        <end position="23"/>
    </location>
</feature>
<comment type="caution">
    <text evidence="2">The sequence shown here is derived from an EMBL/GenBank/DDBJ whole genome shotgun (WGS) entry which is preliminary data.</text>
</comment>
<feature type="compositionally biased region" description="Basic residues" evidence="1">
    <location>
        <begin position="81"/>
        <end position="90"/>
    </location>
</feature>
<reference evidence="2 3" key="1">
    <citation type="journal article" date="2012" name="Genome Biol.">
        <title>Genome and low-iron response of an oceanic diatom adapted to chronic iron limitation.</title>
        <authorList>
            <person name="Lommer M."/>
            <person name="Specht M."/>
            <person name="Roy A.S."/>
            <person name="Kraemer L."/>
            <person name="Andreson R."/>
            <person name="Gutowska M.A."/>
            <person name="Wolf J."/>
            <person name="Bergner S.V."/>
            <person name="Schilhabel M.B."/>
            <person name="Klostermeier U.C."/>
            <person name="Beiko R.G."/>
            <person name="Rosenstiel P."/>
            <person name="Hippler M."/>
            <person name="Laroche J."/>
        </authorList>
    </citation>
    <scope>NUCLEOTIDE SEQUENCE [LARGE SCALE GENOMIC DNA]</scope>
    <source>
        <strain evidence="2 3">CCMP1005</strain>
    </source>
</reference>
<feature type="region of interest" description="Disordered" evidence="1">
    <location>
        <begin position="1"/>
        <end position="23"/>
    </location>
</feature>
<organism evidence="2 3">
    <name type="scientific">Thalassiosira oceanica</name>
    <name type="common">Marine diatom</name>
    <dbReference type="NCBI Taxonomy" id="159749"/>
    <lineage>
        <taxon>Eukaryota</taxon>
        <taxon>Sar</taxon>
        <taxon>Stramenopiles</taxon>
        <taxon>Ochrophyta</taxon>
        <taxon>Bacillariophyta</taxon>
        <taxon>Coscinodiscophyceae</taxon>
        <taxon>Thalassiosirophycidae</taxon>
        <taxon>Thalassiosirales</taxon>
        <taxon>Thalassiosiraceae</taxon>
        <taxon>Thalassiosira</taxon>
    </lineage>
</organism>
<dbReference type="Proteomes" id="UP000266841">
    <property type="component" value="Unassembled WGS sequence"/>
</dbReference>
<accession>K0RRG7</accession>
<evidence type="ECO:0000313" key="2">
    <source>
        <dbReference type="EMBL" id="EJK56408.1"/>
    </source>
</evidence>
<protein>
    <submittedName>
        <fullName evidence="2">Uncharacterized protein</fullName>
    </submittedName>
</protein>
<gene>
    <name evidence="2" type="ORF">THAOC_23706</name>
</gene>
<sequence length="144" mass="15769">MSGAEPCVVRAQSRQTDWSEGSARTQLCGRVESQLTLNCLGINPFLAQEAPKRVGGDRLNRLDDWSEEKTLHRTPALPAKHVQRVCRSGRSRGGGPGREKSSPEVDGKRPRKAGGGQVPDLLRPNRIASDCEFEDKCLLHEVGV</sequence>
<proteinExistence type="predicted"/>
<name>K0RRG7_THAOC</name>
<feature type="region of interest" description="Disordered" evidence="1">
    <location>
        <begin position="70"/>
        <end position="123"/>
    </location>
</feature>